<dbReference type="GO" id="GO:0032259">
    <property type="term" value="P:methylation"/>
    <property type="evidence" value="ECO:0007669"/>
    <property type="project" value="UniProtKB-KW"/>
</dbReference>
<dbReference type="GO" id="GO:0008168">
    <property type="term" value="F:methyltransferase activity"/>
    <property type="evidence" value="ECO:0007669"/>
    <property type="project" value="UniProtKB-KW"/>
</dbReference>
<name>A0A239PBI0_9ACTN</name>
<dbReference type="Gene3D" id="3.40.50.150">
    <property type="entry name" value="Vaccinia Virus protein VP39"/>
    <property type="match status" value="1"/>
</dbReference>
<reference evidence="1 2" key="1">
    <citation type="submission" date="2017-06" db="EMBL/GenBank/DDBJ databases">
        <authorList>
            <person name="Kim H.J."/>
            <person name="Triplett B.A."/>
        </authorList>
    </citation>
    <scope>NUCLEOTIDE SEQUENCE [LARGE SCALE GENOMIC DNA]</scope>
    <source>
        <strain evidence="1 2">CGMCC 4.5593</strain>
    </source>
</reference>
<gene>
    <name evidence="1" type="ORF">SAMN05421812_11731</name>
</gene>
<dbReference type="SUPFAM" id="SSF53335">
    <property type="entry name" value="S-adenosyl-L-methionine-dependent methyltransferases"/>
    <property type="match status" value="1"/>
</dbReference>
<evidence type="ECO:0000313" key="2">
    <source>
        <dbReference type="Proteomes" id="UP000198362"/>
    </source>
</evidence>
<dbReference type="Proteomes" id="UP000198362">
    <property type="component" value="Unassembled WGS sequence"/>
</dbReference>
<dbReference type="Pfam" id="PF04672">
    <property type="entry name" value="Methyltransf_19"/>
    <property type="match status" value="1"/>
</dbReference>
<dbReference type="EMBL" id="FZPH01000017">
    <property type="protein sequence ID" value="SNT64420.1"/>
    <property type="molecule type" value="Genomic_DNA"/>
</dbReference>
<evidence type="ECO:0000313" key="1">
    <source>
        <dbReference type="EMBL" id="SNT64420.1"/>
    </source>
</evidence>
<proteinExistence type="predicted"/>
<organism evidence="1 2">
    <name type="scientific">Asanoa hainanensis</name>
    <dbReference type="NCBI Taxonomy" id="560556"/>
    <lineage>
        <taxon>Bacteria</taxon>
        <taxon>Bacillati</taxon>
        <taxon>Actinomycetota</taxon>
        <taxon>Actinomycetes</taxon>
        <taxon>Micromonosporales</taxon>
        <taxon>Micromonosporaceae</taxon>
        <taxon>Asanoa</taxon>
    </lineage>
</organism>
<dbReference type="InterPro" id="IPR029063">
    <property type="entry name" value="SAM-dependent_MTases_sf"/>
</dbReference>
<dbReference type="AlphaFoldDB" id="A0A239PBI0"/>
<keyword evidence="2" id="KW-1185">Reference proteome</keyword>
<accession>A0A239PBI0</accession>
<keyword evidence="1" id="KW-0808">Transferase</keyword>
<dbReference type="InterPro" id="IPR006764">
    <property type="entry name" value="SAM_dep_MeTrfase_SAV2177_type"/>
</dbReference>
<protein>
    <submittedName>
        <fullName evidence="1">S-adenosyl methyltransferase</fullName>
    </submittedName>
</protein>
<sequence length="155" mass="16722">MADHDAAPELDTTTAHSARIWNYWLGGKDNFAVDRAVGDEILGILPDVADLARASRGFLKRSVTYLVESGVRQFLDIGTGLPTADNTHEVAQAIAPECRVVYVDNDPLVLVHARALLVSAKEGSTAYVDADLRDVPRILEQAAHTSTSKSPSRSP</sequence>
<keyword evidence="1" id="KW-0489">Methyltransferase</keyword>